<dbReference type="STRING" id="1469647.BC351_00520"/>
<sequence>MIQHKTPTEEAINAYYAAVEKTNQAWIATCEEINKIVQGQGYASKVECPNDDWIERLEDVGYAMGYDAAYDEMHKAQKNMIHSAMSI</sequence>
<dbReference type="AlphaFoldDB" id="A0A1V4HS65"/>
<dbReference type="Proteomes" id="UP000190626">
    <property type="component" value="Unassembled WGS sequence"/>
</dbReference>
<dbReference type="RefSeq" id="WP_079408756.1">
    <property type="nucleotide sequence ID" value="NZ_MBTG01000001.1"/>
</dbReference>
<protein>
    <submittedName>
        <fullName evidence="1">Uncharacterized protein</fullName>
    </submittedName>
</protein>
<keyword evidence="2" id="KW-1185">Reference proteome</keyword>
<evidence type="ECO:0000313" key="1">
    <source>
        <dbReference type="EMBL" id="OPH61760.1"/>
    </source>
</evidence>
<evidence type="ECO:0000313" key="2">
    <source>
        <dbReference type="Proteomes" id="UP000190626"/>
    </source>
</evidence>
<accession>A0A1V4HS65</accession>
<dbReference type="EMBL" id="MBTG01000001">
    <property type="protein sequence ID" value="OPH61760.1"/>
    <property type="molecule type" value="Genomic_DNA"/>
</dbReference>
<proteinExistence type="predicted"/>
<organism evidence="1 2">
    <name type="scientific">Paenibacillus ferrarius</name>
    <dbReference type="NCBI Taxonomy" id="1469647"/>
    <lineage>
        <taxon>Bacteria</taxon>
        <taxon>Bacillati</taxon>
        <taxon>Bacillota</taxon>
        <taxon>Bacilli</taxon>
        <taxon>Bacillales</taxon>
        <taxon>Paenibacillaceae</taxon>
        <taxon>Paenibacillus</taxon>
    </lineage>
</organism>
<name>A0A1V4HS65_9BACL</name>
<comment type="caution">
    <text evidence="1">The sequence shown here is derived from an EMBL/GenBank/DDBJ whole genome shotgun (WGS) entry which is preliminary data.</text>
</comment>
<gene>
    <name evidence="1" type="ORF">BC351_00520</name>
</gene>
<reference evidence="2" key="1">
    <citation type="submission" date="2016-07" db="EMBL/GenBank/DDBJ databases">
        <authorList>
            <person name="Florea S."/>
            <person name="Webb J.S."/>
            <person name="Jaromczyk J."/>
            <person name="Schardl C.L."/>
        </authorList>
    </citation>
    <scope>NUCLEOTIDE SEQUENCE [LARGE SCALE GENOMIC DNA]</scope>
    <source>
        <strain evidence="2">CY1</strain>
    </source>
</reference>